<feature type="domain" description="Peptidase M20 dimerisation" evidence="2">
    <location>
        <begin position="186"/>
        <end position="277"/>
    </location>
</feature>
<feature type="binding site" evidence="1">
    <location>
        <position position="100"/>
    </location>
    <ligand>
        <name>Mn(2+)</name>
        <dbReference type="ChEBI" id="CHEBI:29035"/>
        <label>2</label>
    </ligand>
</feature>
<dbReference type="InterPro" id="IPR011650">
    <property type="entry name" value="Peptidase_M20_dimer"/>
</dbReference>
<feature type="binding site" evidence="1">
    <location>
        <position position="360"/>
    </location>
    <ligand>
        <name>Mn(2+)</name>
        <dbReference type="ChEBI" id="CHEBI:29035"/>
        <label>2</label>
    </ligand>
</feature>
<gene>
    <name evidence="3" type="ORF">SAMN02745116_01204</name>
</gene>
<evidence type="ECO:0000259" key="2">
    <source>
        <dbReference type="Pfam" id="PF07687"/>
    </source>
</evidence>
<dbReference type="PIRSF" id="PIRSF005962">
    <property type="entry name" value="Pept_M20D_amidohydro"/>
    <property type="match status" value="1"/>
</dbReference>
<feature type="binding site" evidence="1">
    <location>
        <position position="161"/>
    </location>
    <ligand>
        <name>Mn(2+)</name>
        <dbReference type="ChEBI" id="CHEBI:29035"/>
        <label>2</label>
    </ligand>
</feature>
<accession>A0A1T4MTW0</accession>
<dbReference type="InterPro" id="IPR002933">
    <property type="entry name" value="Peptidase_M20"/>
</dbReference>
<keyword evidence="1" id="KW-0479">Metal-binding</keyword>
<dbReference type="PANTHER" id="PTHR11014">
    <property type="entry name" value="PEPTIDASE M20 FAMILY MEMBER"/>
    <property type="match status" value="1"/>
</dbReference>
<dbReference type="EMBL" id="FUXI01000011">
    <property type="protein sequence ID" value="SJZ70068.1"/>
    <property type="molecule type" value="Genomic_DNA"/>
</dbReference>
<dbReference type="InterPro" id="IPR017439">
    <property type="entry name" value="Amidohydrolase"/>
</dbReference>
<evidence type="ECO:0000256" key="1">
    <source>
        <dbReference type="PIRSR" id="PIRSR005962-1"/>
    </source>
</evidence>
<dbReference type="GO" id="GO:0016787">
    <property type="term" value="F:hydrolase activity"/>
    <property type="evidence" value="ECO:0007669"/>
    <property type="project" value="UniProtKB-KW"/>
</dbReference>
<comment type="cofactor">
    <cofactor evidence="1">
        <name>Mn(2+)</name>
        <dbReference type="ChEBI" id="CHEBI:29035"/>
    </cofactor>
    <text evidence="1">The Mn(2+) ion enhances activity.</text>
</comment>
<feature type="binding site" evidence="1">
    <location>
        <position position="136"/>
    </location>
    <ligand>
        <name>Mn(2+)</name>
        <dbReference type="ChEBI" id="CHEBI:29035"/>
        <label>2</label>
    </ligand>
</feature>
<dbReference type="Pfam" id="PF01546">
    <property type="entry name" value="Peptidase_M20"/>
    <property type="match status" value="1"/>
</dbReference>
<sequence>MKNLLEIIPTAEIVAWRRYLHAHPELSFHEVETANYIENVLKTFPNLEISRPIENGIVATLKGGKEGKTIAFRADIDALPIQEESDVEFISQNDGVMHACGHDTHTAILLGAVKVLCTMPEKISGTIKFIFQPAEETPPGGAILMVKSGILDDVDKIYGLHIFPRIPAGAIGYSYGAMTAASDLLTLEIIGQGAHAMAPEFAIDPITIGAEIIQAINNVMARRVAPTETAVCSWGKFQSGSEHNVIPERATLLASVRTRNPELRESLKTMIEETIEGICKMHHAKYVLNYEYGYSSVMNAKEEMDEVVASAKEILGKNALFPVPPMLAGEDFSAYTDVKPGAFFVLGGGSVEDGYEFINHHPKFKIDEKSLPIGTAMFVKLALNVLK</sequence>
<dbReference type="InterPro" id="IPR036264">
    <property type="entry name" value="Bact_exopeptidase_dim_dom"/>
</dbReference>
<name>A0A1T4MTW0_9ENTE</name>
<dbReference type="OrthoDB" id="9776731at2"/>
<protein>
    <submittedName>
        <fullName evidence="3">Amidohydrolase</fullName>
    </submittedName>
</protein>
<dbReference type="Gene3D" id="3.40.630.10">
    <property type="entry name" value="Zn peptidases"/>
    <property type="match status" value="1"/>
</dbReference>
<dbReference type="SUPFAM" id="SSF55031">
    <property type="entry name" value="Bacterial exopeptidase dimerisation domain"/>
    <property type="match status" value="1"/>
</dbReference>
<dbReference type="NCBIfam" id="TIGR01891">
    <property type="entry name" value="amidohydrolases"/>
    <property type="match status" value="1"/>
</dbReference>
<dbReference type="PANTHER" id="PTHR11014:SF63">
    <property type="entry name" value="METALLOPEPTIDASE, PUTATIVE (AFU_ORTHOLOGUE AFUA_6G09600)-RELATED"/>
    <property type="match status" value="1"/>
</dbReference>
<reference evidence="3 4" key="1">
    <citation type="submission" date="2017-02" db="EMBL/GenBank/DDBJ databases">
        <authorList>
            <person name="Peterson S.W."/>
        </authorList>
    </citation>
    <scope>NUCLEOTIDE SEQUENCE [LARGE SCALE GENOMIC DNA]</scope>
    <source>
        <strain evidence="3 4">ATCC BAA-1030</strain>
    </source>
</reference>
<feature type="binding site" evidence="1">
    <location>
        <position position="102"/>
    </location>
    <ligand>
        <name>Mn(2+)</name>
        <dbReference type="ChEBI" id="CHEBI:29035"/>
        <label>2</label>
    </ligand>
</feature>
<dbReference type="STRING" id="263852.SAMN02745116_01204"/>
<organism evidence="3 4">
    <name type="scientific">Pilibacter termitis</name>
    <dbReference type="NCBI Taxonomy" id="263852"/>
    <lineage>
        <taxon>Bacteria</taxon>
        <taxon>Bacillati</taxon>
        <taxon>Bacillota</taxon>
        <taxon>Bacilli</taxon>
        <taxon>Lactobacillales</taxon>
        <taxon>Enterococcaceae</taxon>
        <taxon>Pilibacter</taxon>
    </lineage>
</organism>
<evidence type="ECO:0000313" key="4">
    <source>
        <dbReference type="Proteomes" id="UP000190328"/>
    </source>
</evidence>
<evidence type="ECO:0000313" key="3">
    <source>
        <dbReference type="EMBL" id="SJZ70068.1"/>
    </source>
</evidence>
<proteinExistence type="predicted"/>
<dbReference type="Gene3D" id="3.30.70.360">
    <property type="match status" value="1"/>
</dbReference>
<keyword evidence="4" id="KW-1185">Reference proteome</keyword>
<keyword evidence="3" id="KW-0378">Hydrolase</keyword>
<dbReference type="GO" id="GO:0046872">
    <property type="term" value="F:metal ion binding"/>
    <property type="evidence" value="ECO:0007669"/>
    <property type="project" value="UniProtKB-KW"/>
</dbReference>
<dbReference type="Proteomes" id="UP000190328">
    <property type="component" value="Unassembled WGS sequence"/>
</dbReference>
<keyword evidence="1" id="KW-0464">Manganese</keyword>
<dbReference type="RefSeq" id="WP_078807137.1">
    <property type="nucleotide sequence ID" value="NZ_FUXI01000011.1"/>
</dbReference>
<dbReference type="SUPFAM" id="SSF53187">
    <property type="entry name" value="Zn-dependent exopeptidases"/>
    <property type="match status" value="1"/>
</dbReference>
<dbReference type="Pfam" id="PF07687">
    <property type="entry name" value="M20_dimer"/>
    <property type="match status" value="1"/>
</dbReference>
<dbReference type="AlphaFoldDB" id="A0A1T4MTW0"/>